<dbReference type="GO" id="GO:0008593">
    <property type="term" value="P:regulation of Notch signaling pathway"/>
    <property type="evidence" value="ECO:0007669"/>
    <property type="project" value="TreeGrafter"/>
</dbReference>
<name>A0A8S1DE74_9INSE</name>
<dbReference type="GO" id="GO:0051294">
    <property type="term" value="P:establishment of spindle orientation"/>
    <property type="evidence" value="ECO:0007669"/>
    <property type="project" value="TreeGrafter"/>
</dbReference>
<dbReference type="Pfam" id="PF04499">
    <property type="entry name" value="SAPS"/>
    <property type="match status" value="1"/>
</dbReference>
<dbReference type="InterPro" id="IPR036322">
    <property type="entry name" value="WD40_repeat_dom_sf"/>
</dbReference>
<dbReference type="Proteomes" id="UP000494165">
    <property type="component" value="Unassembled WGS sequence"/>
</dbReference>
<feature type="compositionally biased region" description="Polar residues" evidence="12">
    <location>
        <begin position="1963"/>
        <end position="1998"/>
    </location>
</feature>
<evidence type="ECO:0000256" key="9">
    <source>
        <dbReference type="ARBA" id="ARBA00022737"/>
    </source>
</evidence>
<evidence type="ECO:0000256" key="7">
    <source>
        <dbReference type="ARBA" id="ARBA00022553"/>
    </source>
</evidence>
<protein>
    <submittedName>
        <fullName evidence="15">Uncharacterized protein</fullName>
    </submittedName>
</protein>
<comment type="caution">
    <text evidence="15">The sequence shown here is derived from an EMBL/GenBank/DDBJ whole genome shotgun (WGS) entry which is preliminary data.</text>
</comment>
<feature type="region of interest" description="Disordered" evidence="12">
    <location>
        <begin position="670"/>
        <end position="746"/>
    </location>
</feature>
<evidence type="ECO:0000256" key="1">
    <source>
        <dbReference type="ARBA" id="ARBA00004308"/>
    </source>
</evidence>
<feature type="compositionally biased region" description="Low complexity" evidence="12">
    <location>
        <begin position="1066"/>
        <end position="1081"/>
    </location>
</feature>
<evidence type="ECO:0000259" key="14">
    <source>
        <dbReference type="Pfam" id="PF08596"/>
    </source>
</evidence>
<evidence type="ECO:0000256" key="4">
    <source>
        <dbReference type="ARBA" id="ARBA00008070"/>
    </source>
</evidence>
<dbReference type="GO" id="GO:0045159">
    <property type="term" value="F:myosin II binding"/>
    <property type="evidence" value="ECO:0007669"/>
    <property type="project" value="TreeGrafter"/>
</dbReference>
<accession>A0A8S1DE74</accession>
<dbReference type="SMART" id="SM00320">
    <property type="entry name" value="WD40"/>
    <property type="match status" value="5"/>
</dbReference>
<keyword evidence="6" id="KW-0963">Cytoplasm</keyword>
<keyword evidence="8 11" id="KW-0853">WD repeat</keyword>
<evidence type="ECO:0000256" key="2">
    <source>
        <dbReference type="ARBA" id="ARBA00004496"/>
    </source>
</evidence>
<dbReference type="GO" id="GO:0019903">
    <property type="term" value="F:protein phosphatase binding"/>
    <property type="evidence" value="ECO:0007669"/>
    <property type="project" value="InterPro"/>
</dbReference>
<dbReference type="EMBL" id="CADEPI010000174">
    <property type="protein sequence ID" value="CAB3378899.1"/>
    <property type="molecule type" value="Genomic_DNA"/>
</dbReference>
<feature type="repeat" description="WD" evidence="11">
    <location>
        <begin position="472"/>
        <end position="486"/>
    </location>
</feature>
<evidence type="ECO:0000256" key="3">
    <source>
        <dbReference type="ARBA" id="ARBA00006180"/>
    </source>
</evidence>
<dbReference type="Pfam" id="PF08366">
    <property type="entry name" value="LLGL"/>
    <property type="match status" value="1"/>
</dbReference>
<feature type="region of interest" description="Disordered" evidence="12">
    <location>
        <begin position="1"/>
        <end position="27"/>
    </location>
</feature>
<evidence type="ECO:0000256" key="12">
    <source>
        <dbReference type="SAM" id="MobiDB-lite"/>
    </source>
</evidence>
<comment type="similarity">
    <text evidence="4">Belongs to the WD repeat L(2)GL family.</text>
</comment>
<evidence type="ECO:0000256" key="5">
    <source>
        <dbReference type="ARBA" id="ARBA00022483"/>
    </source>
</evidence>
<keyword evidence="10" id="KW-0472">Membrane</keyword>
<feature type="compositionally biased region" description="Polar residues" evidence="12">
    <location>
        <begin position="1022"/>
        <end position="1033"/>
    </location>
</feature>
<feature type="domain" description="Lethal giant larvae homologue 2" evidence="13">
    <location>
        <begin position="301"/>
        <end position="400"/>
    </location>
</feature>
<evidence type="ECO:0000256" key="6">
    <source>
        <dbReference type="ARBA" id="ARBA00022490"/>
    </source>
</evidence>
<comment type="similarity">
    <text evidence="3">Belongs to the SAPS family.</text>
</comment>
<dbReference type="GO" id="GO:0019905">
    <property type="term" value="F:syntaxin binding"/>
    <property type="evidence" value="ECO:0007669"/>
    <property type="project" value="TreeGrafter"/>
</dbReference>
<sequence>MSRLAFRAKPQAKHPSDRRIRRRTAEDARTSRVARMLKFIRGRGQQPTTERQRLQRELLNFKKTVQHGFPSKPTALAYDPILSLLAIGTASGAIKIFGKPGVEFYGQNEVSDGCGINKIIFLNGEGRLITILNDNSLVLWEIEETKCAKLVKVRALALEGKLKRISASRLESGNQHLLLGTEGGNVYLLNTRSFQMEENIIYQDVVIQNVPEDYKIRPGAVEALEEMPNNPKKLLIGYNRGLMVLWDREAQRTEQTYISTQELQSFSWHPSGSKFKSAHNDGSLVTWDASVGGRTPLEEPTTIYGPFPCKPITKIQWHDSKSEELVIFGGGMPRASHSDRYTVTAMKGTDEKHVVFDFTSHVVDFLTIMPEKNSAAGGQALVVLAEEEIVVIDLSDPEWRMIPLPYLVSLHASAVTCLQMVSPVPHALWSYLKKAGRQSEATYSNSAFPITGGHYANEQPEGEEEKESIHELLLTGHEDGSVRFWDADGVALAPLFKFSSEPYFTTGDDFDDDIADDAGDEEDWPPFRKVGCFDPYSDDPRLAVKKVALCPFTSTLIVAGTAGHILIVKLKNQDEPPKKIIGTVMNIVRDRDGFVWKGHDQLKLAESKGKMKKQAAQKGATVEALVQLHPPASITAITLHSTWGVLAAGTAHGLAVYDIVRHVSIQTKCTLNPNDLSGAGDTPISRRKSFKKSLRESFRRLRKGRSQRNANPSKAGSPAASPSKPETSQPGGAAGTSVALSRPVERQVEARPVEDALGSMVRCLALEDTFLVNQQGTSPTLWAGTNSGNVLIFAVTVPKGNKRKDEDVSCQLGKEIQLKHRAPVVNIIVLDGIGSPLPIPGEVNAGLVPAPDIVGPHRVVICSEEQFKTFTLPTLKPFCKSKLTATEGSMLRRAAAIRLTPSNVRAEEAQYALFGITNMGEILSLTLPDLRRLLAVPCIKREDINGISTLGFSRSGEAIFPVSSSELQRVSMATQKVTELKCHLTNMTRCKPEATTNGTTNGDAASDSGASEAGSKKDEATGSASLNVSSGTEEQLEVSMGELTLDSVKDHLAPSTPGVMTSTPKSSPSANNSTAINSSTPSEKKEAAAALKNGGNSQSTEQKVLDTPPDVVDQENDAETAAAAAAAAATPEPHSEINGSADGKAPLAISEDLSNQAQAAFLSSVKTLLSKEDVTLEEVLDEEDIVQECRVQNKKLIDFLMRPDILERLVSLTTEEPSIEIDEKHRFRHPNIACELLTCDVPQLNERLAGNEALLIKLYSFLQNPNPLNPLLASFFSKTLTGLVTRRAEQNWYSYQFTCLQVLEFLKNQEDAVGLLLKHLGTSAIMDLLQRLITGVEGNDMRKNALSWLDGQNVIQRIIQLMGPETEPERHCNASQLLLDVIRISRDNFGTCPVESGGPDPILERLESPETASTVLDLMLSGGDQRSESAIVGGVAVLLTLLETSRIPSEDSPEKNERFCQSNICKAIVPRLKDLQDVLLNPPKKAAITTTAEHLDPPFGNTRLQICRLITALAATREAQVLSTLAELGTFGVLLDLFFKYKWNNFLHSQVEFCITMLLQVLPSPEDALLNQTAVIKSSGSSPSTPPAELADAGDVPKKEVEENVEAPQAEEGKSGVPVPVPAVDLNPLVINLFGESRLLERIIEAYKEDDDGSLSKVRSGYFGHLLHISNCVAQNVTDEMLERLVPSEETRRQWTELLDGQISTVNKIQSEFLGGQHPSKMIESEENDYPMIPFTQEETVLQNFTELLSCYKSSPFSDGSSYDDNQFFDGDDVLQQCSLGEMRVREDLFSDMCKEKSGMEEDDFERELNFNSPTSANPPVLRALDSDDSDEGEPPHTFPAAPPASMEVDTVDPWADAAEVSDAAAVSEEDPWGASDAPAEKESSDQDGWANFCAFSSATEAAVEAKDVENNQGREAAESASEDTNANPPFDVSDENSELVDNYRFLSQGLMSADGAVAESPATPSDTSAEPQQVDQPQSESQEIPVSDSCTKTSSSAEGEGSI</sequence>
<evidence type="ECO:0000313" key="16">
    <source>
        <dbReference type="Proteomes" id="UP000494165"/>
    </source>
</evidence>
<proteinExistence type="inferred from homology"/>
<dbReference type="InterPro" id="IPR013905">
    <property type="entry name" value="Lgl_C_dom"/>
</dbReference>
<feature type="region of interest" description="Disordered" evidence="12">
    <location>
        <begin position="991"/>
        <end position="1036"/>
    </location>
</feature>
<dbReference type="InterPro" id="IPR016024">
    <property type="entry name" value="ARM-type_fold"/>
</dbReference>
<dbReference type="GO" id="GO:0032878">
    <property type="term" value="P:regulation of establishment or maintenance of cell polarity"/>
    <property type="evidence" value="ECO:0007669"/>
    <property type="project" value="TreeGrafter"/>
</dbReference>
<feature type="compositionally biased region" description="Low complexity" evidence="12">
    <location>
        <begin position="709"/>
        <end position="725"/>
    </location>
</feature>
<dbReference type="GO" id="GO:0030866">
    <property type="term" value="P:cortical actin cytoskeleton organization"/>
    <property type="evidence" value="ECO:0007669"/>
    <property type="project" value="TreeGrafter"/>
</dbReference>
<dbReference type="PANTHER" id="PTHR10241:SF29">
    <property type="entry name" value="LETHAL(2) GIANT LARVAE PROTEIN"/>
    <property type="match status" value="1"/>
</dbReference>
<feature type="compositionally biased region" description="Low complexity" evidence="12">
    <location>
        <begin position="995"/>
        <end position="1013"/>
    </location>
</feature>
<evidence type="ECO:0000256" key="8">
    <source>
        <dbReference type="ARBA" id="ARBA00022574"/>
    </source>
</evidence>
<evidence type="ECO:0000256" key="10">
    <source>
        <dbReference type="ARBA" id="ARBA00023136"/>
    </source>
</evidence>
<evidence type="ECO:0000259" key="13">
    <source>
        <dbReference type="Pfam" id="PF08366"/>
    </source>
</evidence>
<feature type="region of interest" description="Disordered" evidence="12">
    <location>
        <begin position="1050"/>
        <end position="1143"/>
    </location>
</feature>
<dbReference type="GO" id="GO:0012505">
    <property type="term" value="C:endomembrane system"/>
    <property type="evidence" value="ECO:0007669"/>
    <property type="project" value="UniProtKB-SubCell"/>
</dbReference>
<dbReference type="Pfam" id="PF08596">
    <property type="entry name" value="Lgl_C"/>
    <property type="match status" value="1"/>
</dbReference>
<feature type="compositionally biased region" description="Low complexity" evidence="12">
    <location>
        <begin position="1119"/>
        <end position="1132"/>
    </location>
</feature>
<dbReference type="PANTHER" id="PTHR10241">
    <property type="entry name" value="LETHAL 2 GIANT LARVAE PROTEIN"/>
    <property type="match status" value="1"/>
</dbReference>
<keyword evidence="16" id="KW-1185">Reference proteome</keyword>
<dbReference type="GO" id="GO:0005886">
    <property type="term" value="C:plasma membrane"/>
    <property type="evidence" value="ECO:0007669"/>
    <property type="project" value="TreeGrafter"/>
</dbReference>
<dbReference type="PRINTS" id="PR00962">
    <property type="entry name" value="LETHAL2GIANT"/>
</dbReference>
<dbReference type="InterPro" id="IPR013577">
    <property type="entry name" value="LLGL2"/>
</dbReference>
<dbReference type="GO" id="GO:0006893">
    <property type="term" value="P:Golgi to plasma membrane transport"/>
    <property type="evidence" value="ECO:0007669"/>
    <property type="project" value="TreeGrafter"/>
</dbReference>
<feature type="region of interest" description="Disordered" evidence="12">
    <location>
        <begin position="1860"/>
        <end position="1939"/>
    </location>
</feature>
<dbReference type="GO" id="GO:0030864">
    <property type="term" value="C:cortical actin cytoskeleton"/>
    <property type="evidence" value="ECO:0007669"/>
    <property type="project" value="TreeGrafter"/>
</dbReference>
<dbReference type="OrthoDB" id="19944at2759"/>
<gene>
    <name evidence="15" type="ORF">CLODIP_2_CD00629</name>
</gene>
<dbReference type="InterPro" id="IPR007587">
    <property type="entry name" value="SAPS"/>
</dbReference>
<dbReference type="Gene3D" id="2.130.10.10">
    <property type="entry name" value="YVTN repeat-like/Quinoprotein amine dehydrogenase"/>
    <property type="match status" value="2"/>
</dbReference>
<dbReference type="InterPro" id="IPR000664">
    <property type="entry name" value="Lethal2_giant"/>
</dbReference>
<feature type="compositionally biased region" description="Basic and acidic residues" evidence="12">
    <location>
        <begin position="14"/>
        <end position="27"/>
    </location>
</feature>
<evidence type="ECO:0000256" key="11">
    <source>
        <dbReference type="PROSITE-ProRule" id="PRU00221"/>
    </source>
</evidence>
<dbReference type="SUPFAM" id="SSF48371">
    <property type="entry name" value="ARM repeat"/>
    <property type="match status" value="1"/>
</dbReference>
<keyword evidence="5" id="KW-0268">Exocytosis</keyword>
<organism evidence="15 16">
    <name type="scientific">Cloeon dipterum</name>
    <dbReference type="NCBI Taxonomy" id="197152"/>
    <lineage>
        <taxon>Eukaryota</taxon>
        <taxon>Metazoa</taxon>
        <taxon>Ecdysozoa</taxon>
        <taxon>Arthropoda</taxon>
        <taxon>Hexapoda</taxon>
        <taxon>Insecta</taxon>
        <taxon>Pterygota</taxon>
        <taxon>Palaeoptera</taxon>
        <taxon>Ephemeroptera</taxon>
        <taxon>Pisciforma</taxon>
        <taxon>Baetidae</taxon>
        <taxon>Cloeon</taxon>
    </lineage>
</organism>
<feature type="region of interest" description="Disordered" evidence="12">
    <location>
        <begin position="1577"/>
        <end position="1616"/>
    </location>
</feature>
<dbReference type="SUPFAM" id="SSF50978">
    <property type="entry name" value="WD40 repeat-like"/>
    <property type="match status" value="2"/>
</dbReference>
<feature type="region of interest" description="Disordered" evidence="12">
    <location>
        <begin position="1953"/>
        <end position="2004"/>
    </location>
</feature>
<reference evidence="15 16" key="1">
    <citation type="submission" date="2020-04" db="EMBL/GenBank/DDBJ databases">
        <authorList>
            <person name="Alioto T."/>
            <person name="Alioto T."/>
            <person name="Gomez Garrido J."/>
        </authorList>
    </citation>
    <scope>NUCLEOTIDE SEQUENCE [LARGE SCALE GENOMIC DNA]</scope>
</reference>
<evidence type="ECO:0000313" key="15">
    <source>
        <dbReference type="EMBL" id="CAB3378899.1"/>
    </source>
</evidence>
<dbReference type="GO" id="GO:0006887">
    <property type="term" value="P:exocytosis"/>
    <property type="evidence" value="ECO:0007669"/>
    <property type="project" value="UniProtKB-KW"/>
</dbReference>
<dbReference type="PROSITE" id="PS50082">
    <property type="entry name" value="WD_REPEATS_2"/>
    <property type="match status" value="1"/>
</dbReference>
<dbReference type="InterPro" id="IPR001680">
    <property type="entry name" value="WD40_rpt"/>
</dbReference>
<feature type="region of interest" description="Disordered" evidence="12">
    <location>
        <begin position="1801"/>
        <end position="1848"/>
    </location>
</feature>
<dbReference type="GO" id="GO:0005096">
    <property type="term" value="F:GTPase activator activity"/>
    <property type="evidence" value="ECO:0007669"/>
    <property type="project" value="TreeGrafter"/>
</dbReference>
<keyword evidence="9" id="KW-0677">Repeat</keyword>
<comment type="subcellular location">
    <subcellularLocation>
        <location evidence="2">Cytoplasm</location>
    </subcellularLocation>
    <subcellularLocation>
        <location evidence="1">Endomembrane system</location>
    </subcellularLocation>
</comment>
<dbReference type="InterPro" id="IPR015943">
    <property type="entry name" value="WD40/YVTN_repeat-like_dom_sf"/>
</dbReference>
<keyword evidence="7" id="KW-0597">Phosphoprotein</keyword>
<feature type="domain" description="Lethal giant larvae (Lgl)-like C-terminal" evidence="14">
    <location>
        <begin position="777"/>
        <end position="982"/>
    </location>
</feature>